<protein>
    <recommendedName>
        <fullName evidence="2">Endonuclease/exonuclease/phosphatase domain-containing protein</fullName>
    </recommendedName>
</protein>
<sequence>MNSQSPATQPTIHRGNKARERLLSTNMPQRLASQTNTIARRSIAVAIRTLALLLFVGAAVSTLLTSTMSTVVAEETAPPVEFRIGFFNIYLGLANASHRAAVVRQIQRTAPDIMGLSEINDADHSMLRTLVPGLPNVVTQPGGLQPALLTRYPVLSSGSLGSNAPANEFRRKHLWAVLDVGHENRNLLVYVVHTESWCYKGPCANVKRPALEFPRAIEWIRLKQHIQAKLKQDPNLEVVVMGDWNDDNRSPQTDAFASEPEGVFGGFALGADIDFPVQHAPYPNYQCEQAGLRLLESTDTDGNRNTVWAGTPNPALQTAVKIDYIAHSEGVEVAGHEVLNSEVSDPNAGLRKYGEPLNFGDSRAASDHLMVFADMAIQ</sequence>
<dbReference type="SUPFAM" id="SSF56219">
    <property type="entry name" value="DNase I-like"/>
    <property type="match status" value="1"/>
</dbReference>
<gene>
    <name evidence="3" type="ORF">EC9_10600</name>
</gene>
<dbReference type="Proteomes" id="UP000319557">
    <property type="component" value="Chromosome"/>
</dbReference>
<dbReference type="KEGG" id="ruv:EC9_10600"/>
<dbReference type="AlphaFoldDB" id="A0A517LW88"/>
<dbReference type="GO" id="GO:0003824">
    <property type="term" value="F:catalytic activity"/>
    <property type="evidence" value="ECO:0007669"/>
    <property type="project" value="InterPro"/>
</dbReference>
<reference evidence="3 4" key="1">
    <citation type="submission" date="2019-02" db="EMBL/GenBank/DDBJ databases">
        <title>Deep-cultivation of Planctomycetes and their phenomic and genomic characterization uncovers novel biology.</title>
        <authorList>
            <person name="Wiegand S."/>
            <person name="Jogler M."/>
            <person name="Boedeker C."/>
            <person name="Pinto D."/>
            <person name="Vollmers J."/>
            <person name="Rivas-Marin E."/>
            <person name="Kohn T."/>
            <person name="Peeters S.H."/>
            <person name="Heuer A."/>
            <person name="Rast P."/>
            <person name="Oberbeckmann S."/>
            <person name="Bunk B."/>
            <person name="Jeske O."/>
            <person name="Meyerdierks A."/>
            <person name="Storesund J.E."/>
            <person name="Kallscheuer N."/>
            <person name="Luecker S."/>
            <person name="Lage O.M."/>
            <person name="Pohl T."/>
            <person name="Merkel B.J."/>
            <person name="Hornburger P."/>
            <person name="Mueller R.-W."/>
            <person name="Bruemmer F."/>
            <person name="Labrenz M."/>
            <person name="Spormann A.M."/>
            <person name="Op den Camp H."/>
            <person name="Overmann J."/>
            <person name="Amann R."/>
            <person name="Jetten M.S.M."/>
            <person name="Mascher T."/>
            <person name="Medema M.H."/>
            <person name="Devos D.P."/>
            <person name="Kaster A.-K."/>
            <person name="Ovreas L."/>
            <person name="Rohde M."/>
            <person name="Galperin M.Y."/>
            <person name="Jogler C."/>
        </authorList>
    </citation>
    <scope>NUCLEOTIDE SEQUENCE [LARGE SCALE GENOMIC DNA]</scope>
    <source>
        <strain evidence="3 4">EC9</strain>
    </source>
</reference>
<evidence type="ECO:0000313" key="3">
    <source>
        <dbReference type="EMBL" id="QDS86885.1"/>
    </source>
</evidence>
<dbReference type="InterPro" id="IPR036691">
    <property type="entry name" value="Endo/exonu/phosph_ase_sf"/>
</dbReference>
<dbReference type="OrthoDB" id="243743at2"/>
<feature type="transmembrane region" description="Helical" evidence="1">
    <location>
        <begin position="50"/>
        <end position="73"/>
    </location>
</feature>
<evidence type="ECO:0000313" key="4">
    <source>
        <dbReference type="Proteomes" id="UP000319557"/>
    </source>
</evidence>
<keyword evidence="1" id="KW-0812">Transmembrane</keyword>
<keyword evidence="1" id="KW-1133">Transmembrane helix</keyword>
<dbReference type="EMBL" id="CP036261">
    <property type="protein sequence ID" value="QDS86885.1"/>
    <property type="molecule type" value="Genomic_DNA"/>
</dbReference>
<keyword evidence="1" id="KW-0472">Membrane</keyword>
<organism evidence="3 4">
    <name type="scientific">Rosistilla ulvae</name>
    <dbReference type="NCBI Taxonomy" id="1930277"/>
    <lineage>
        <taxon>Bacteria</taxon>
        <taxon>Pseudomonadati</taxon>
        <taxon>Planctomycetota</taxon>
        <taxon>Planctomycetia</taxon>
        <taxon>Pirellulales</taxon>
        <taxon>Pirellulaceae</taxon>
        <taxon>Rosistilla</taxon>
    </lineage>
</organism>
<dbReference type="Gene3D" id="3.60.10.10">
    <property type="entry name" value="Endonuclease/exonuclease/phosphatase"/>
    <property type="match status" value="1"/>
</dbReference>
<evidence type="ECO:0000256" key="1">
    <source>
        <dbReference type="SAM" id="Phobius"/>
    </source>
</evidence>
<feature type="domain" description="Endonuclease/exonuclease/phosphatase" evidence="2">
    <location>
        <begin position="87"/>
        <end position="368"/>
    </location>
</feature>
<evidence type="ECO:0000259" key="2">
    <source>
        <dbReference type="Pfam" id="PF03372"/>
    </source>
</evidence>
<keyword evidence="4" id="KW-1185">Reference proteome</keyword>
<accession>A0A517LW88</accession>
<dbReference type="InterPro" id="IPR005135">
    <property type="entry name" value="Endo/exonuclease/phosphatase"/>
</dbReference>
<proteinExistence type="predicted"/>
<dbReference type="Pfam" id="PF03372">
    <property type="entry name" value="Exo_endo_phos"/>
    <property type="match status" value="1"/>
</dbReference>
<name>A0A517LW88_9BACT</name>